<evidence type="ECO:0000313" key="1">
    <source>
        <dbReference type="EMBL" id="KAI3739560.1"/>
    </source>
</evidence>
<comment type="caution">
    <text evidence="1">The sequence shown here is derived from an EMBL/GenBank/DDBJ whole genome shotgun (WGS) entry which is preliminary data.</text>
</comment>
<reference evidence="2" key="1">
    <citation type="journal article" date="2022" name="Mol. Ecol. Resour.">
        <title>The genomes of chicory, endive, great burdock and yacon provide insights into Asteraceae palaeo-polyploidization history and plant inulin production.</title>
        <authorList>
            <person name="Fan W."/>
            <person name="Wang S."/>
            <person name="Wang H."/>
            <person name="Wang A."/>
            <person name="Jiang F."/>
            <person name="Liu H."/>
            <person name="Zhao H."/>
            <person name="Xu D."/>
            <person name="Zhang Y."/>
        </authorList>
    </citation>
    <scope>NUCLEOTIDE SEQUENCE [LARGE SCALE GENOMIC DNA]</scope>
    <source>
        <strain evidence="2">cv. Punajuju</strain>
    </source>
</reference>
<keyword evidence="2" id="KW-1185">Reference proteome</keyword>
<reference evidence="1 2" key="2">
    <citation type="journal article" date="2022" name="Mol. Ecol. Resour.">
        <title>The genomes of chicory, endive, great burdock and yacon provide insights into Asteraceae paleo-polyploidization history and plant inulin production.</title>
        <authorList>
            <person name="Fan W."/>
            <person name="Wang S."/>
            <person name="Wang H."/>
            <person name="Wang A."/>
            <person name="Jiang F."/>
            <person name="Liu H."/>
            <person name="Zhao H."/>
            <person name="Xu D."/>
            <person name="Zhang Y."/>
        </authorList>
    </citation>
    <scope>NUCLEOTIDE SEQUENCE [LARGE SCALE GENOMIC DNA]</scope>
    <source>
        <strain evidence="2">cv. Punajuju</strain>
        <tissue evidence="1">Leaves</tissue>
    </source>
</reference>
<evidence type="ECO:0000313" key="2">
    <source>
        <dbReference type="Proteomes" id="UP001055811"/>
    </source>
</evidence>
<accession>A0ACB9CZ37</accession>
<proteinExistence type="predicted"/>
<organism evidence="1 2">
    <name type="scientific">Cichorium intybus</name>
    <name type="common">Chicory</name>
    <dbReference type="NCBI Taxonomy" id="13427"/>
    <lineage>
        <taxon>Eukaryota</taxon>
        <taxon>Viridiplantae</taxon>
        <taxon>Streptophyta</taxon>
        <taxon>Embryophyta</taxon>
        <taxon>Tracheophyta</taxon>
        <taxon>Spermatophyta</taxon>
        <taxon>Magnoliopsida</taxon>
        <taxon>eudicotyledons</taxon>
        <taxon>Gunneridae</taxon>
        <taxon>Pentapetalae</taxon>
        <taxon>asterids</taxon>
        <taxon>campanulids</taxon>
        <taxon>Asterales</taxon>
        <taxon>Asteraceae</taxon>
        <taxon>Cichorioideae</taxon>
        <taxon>Cichorieae</taxon>
        <taxon>Cichoriinae</taxon>
        <taxon>Cichorium</taxon>
    </lineage>
</organism>
<dbReference type="EMBL" id="CM042013">
    <property type="protein sequence ID" value="KAI3739560.1"/>
    <property type="molecule type" value="Genomic_DNA"/>
</dbReference>
<dbReference type="Proteomes" id="UP001055811">
    <property type="component" value="Linkage Group LG05"/>
</dbReference>
<sequence length="166" mass="19024">MNPLIHLSISDKGNGRVVERRGWGRGWRSRVLLGMMVSRHHRGKGPTVTWRGSGRLMMGRLRNSPTRVGASRQSNERILPLELRDIHCYQLTINFDSLQLGLKPSIISHLSKFDKSKGLSVHIPFRSHIDIRNSPISVEFLPECFFPDLLRRSETNMEVIFLRSGL</sequence>
<protein>
    <submittedName>
        <fullName evidence="1">Uncharacterized protein</fullName>
    </submittedName>
</protein>
<name>A0ACB9CZ37_CICIN</name>
<gene>
    <name evidence="1" type="ORF">L2E82_29969</name>
</gene>